<evidence type="ECO:0000259" key="1">
    <source>
        <dbReference type="Pfam" id="PF01037"/>
    </source>
</evidence>
<sequence length="91" mass="10056">MVTAFILMNVERPRLKSIADDLLAIEGIAEVYSVAGPFDLVAIARVREHEQLNDLVTERVGALEGIEATETLIAFRSFAKKDLGLLWDIGE</sequence>
<dbReference type="Pfam" id="PF01037">
    <property type="entry name" value="AsnC_trans_reg"/>
    <property type="match status" value="1"/>
</dbReference>
<dbReference type="SUPFAM" id="SSF54909">
    <property type="entry name" value="Dimeric alpha+beta barrel"/>
    <property type="match status" value="1"/>
</dbReference>
<dbReference type="Gene3D" id="3.30.70.920">
    <property type="match status" value="1"/>
</dbReference>
<comment type="caution">
    <text evidence="2">The sequence shown here is derived from an EMBL/GenBank/DDBJ whole genome shotgun (WGS) entry which is preliminary data.</text>
</comment>
<dbReference type="PANTHER" id="PTHR30154:SF34">
    <property type="entry name" value="TRANSCRIPTIONAL REGULATOR AZLB"/>
    <property type="match status" value="1"/>
</dbReference>
<evidence type="ECO:0000313" key="2">
    <source>
        <dbReference type="EMBL" id="CBI01971.1"/>
    </source>
</evidence>
<dbReference type="InterPro" id="IPR011008">
    <property type="entry name" value="Dimeric_a/b-barrel"/>
</dbReference>
<dbReference type="AlphaFoldDB" id="E6Q412"/>
<dbReference type="PANTHER" id="PTHR30154">
    <property type="entry name" value="LEUCINE-RESPONSIVE REGULATORY PROTEIN"/>
    <property type="match status" value="1"/>
</dbReference>
<proteinExistence type="predicted"/>
<protein>
    <submittedName>
        <fullName evidence="2">Transcription regulator</fullName>
    </submittedName>
</protein>
<accession>E6Q412</accession>
<name>E6Q412_9ZZZZ</name>
<dbReference type="GO" id="GO:0005829">
    <property type="term" value="C:cytosol"/>
    <property type="evidence" value="ECO:0007669"/>
    <property type="project" value="TreeGrafter"/>
</dbReference>
<gene>
    <name evidence="2" type="ORF">CARN4_2166</name>
</gene>
<dbReference type="InterPro" id="IPR019887">
    <property type="entry name" value="Tscrpt_reg_AsnC/Lrp_C"/>
</dbReference>
<organism evidence="2">
    <name type="scientific">mine drainage metagenome</name>
    <dbReference type="NCBI Taxonomy" id="410659"/>
    <lineage>
        <taxon>unclassified sequences</taxon>
        <taxon>metagenomes</taxon>
        <taxon>ecological metagenomes</taxon>
    </lineage>
</organism>
<dbReference type="GO" id="GO:0043200">
    <property type="term" value="P:response to amino acid"/>
    <property type="evidence" value="ECO:0007669"/>
    <property type="project" value="TreeGrafter"/>
</dbReference>
<dbReference type="EMBL" id="CABO01000028">
    <property type="protein sequence ID" value="CBI01971.1"/>
    <property type="molecule type" value="Genomic_DNA"/>
</dbReference>
<feature type="domain" description="Transcription regulator AsnC/Lrp ligand binding" evidence="1">
    <location>
        <begin position="7"/>
        <end position="76"/>
    </location>
</feature>
<reference evidence="2" key="1">
    <citation type="submission" date="2009-10" db="EMBL/GenBank/DDBJ databases">
        <title>Diversity of trophic interactions inside an arsenic-rich microbial ecosystem.</title>
        <authorList>
            <person name="Bertin P.N."/>
            <person name="Heinrich-Salmeron A."/>
            <person name="Pelletier E."/>
            <person name="Goulhen-Chollet F."/>
            <person name="Arsene-Ploetze F."/>
            <person name="Gallien S."/>
            <person name="Calteau A."/>
            <person name="Vallenet D."/>
            <person name="Casiot C."/>
            <person name="Chane-Woon-Ming B."/>
            <person name="Giloteaux L."/>
            <person name="Barakat M."/>
            <person name="Bonnefoy V."/>
            <person name="Bruneel O."/>
            <person name="Chandler M."/>
            <person name="Cleiss J."/>
            <person name="Duran R."/>
            <person name="Elbaz-Poulichet F."/>
            <person name="Fonknechten N."/>
            <person name="Lauga B."/>
            <person name="Mornico D."/>
            <person name="Ortet P."/>
            <person name="Schaeffer C."/>
            <person name="Siguier P."/>
            <person name="Alexander Thil Smith A."/>
            <person name="Van Dorsselaer A."/>
            <person name="Weissenbach J."/>
            <person name="Medigue C."/>
            <person name="Le Paslier D."/>
        </authorList>
    </citation>
    <scope>NUCLEOTIDE SEQUENCE</scope>
</reference>
<dbReference type="GO" id="GO:0043565">
    <property type="term" value="F:sequence-specific DNA binding"/>
    <property type="evidence" value="ECO:0007669"/>
    <property type="project" value="TreeGrafter"/>
</dbReference>